<dbReference type="OrthoDB" id="6537803at2759"/>
<dbReference type="PANTHER" id="PTHR24095">
    <property type="entry name" value="ACETYL-COENZYME A SYNTHETASE"/>
    <property type="match status" value="1"/>
</dbReference>
<protein>
    <submittedName>
        <fullName evidence="2">Acetyl-coenzyme A synthetase, cytoplasmic</fullName>
    </submittedName>
</protein>
<dbReference type="GO" id="GO:0006085">
    <property type="term" value="P:acetyl-CoA biosynthetic process"/>
    <property type="evidence" value="ECO:0007669"/>
    <property type="project" value="TreeGrafter"/>
</dbReference>
<dbReference type="InterPro" id="IPR045851">
    <property type="entry name" value="AMP-bd_C_sf"/>
</dbReference>
<sequence length="178" mass="19889">MMRSLFGNPERFESTYFSKFPGYYCSGDGARRDSDGFYWITGRMDDMLNVSGHLLSTAEVESALGQHPSCVEAAAVSLPHPVKGECLYCFVVLNENVTPNPELSYELKEQVRSKIGTFASPEYIHFSSALPKTRSGKILRRILRKIANDDHELGDLSTVAEESIISDLFMTRPAIVRS</sequence>
<keyword evidence="3" id="KW-1185">Reference proteome</keyword>
<dbReference type="Gene3D" id="3.40.50.12780">
    <property type="entry name" value="N-terminal domain of ligase-like"/>
    <property type="match status" value="1"/>
</dbReference>
<evidence type="ECO:0000313" key="2">
    <source>
        <dbReference type="EMBL" id="KFM75867.1"/>
    </source>
</evidence>
<proteinExistence type="predicted"/>
<dbReference type="GO" id="GO:0003987">
    <property type="term" value="F:acetate-CoA ligase activity"/>
    <property type="evidence" value="ECO:0007669"/>
    <property type="project" value="TreeGrafter"/>
</dbReference>
<feature type="domain" description="AMP-binding enzyme C-terminal" evidence="1">
    <location>
        <begin position="59"/>
        <end position="137"/>
    </location>
</feature>
<reference evidence="2 3" key="1">
    <citation type="submission" date="2013-11" db="EMBL/GenBank/DDBJ databases">
        <title>Genome sequencing of Stegodyphus mimosarum.</title>
        <authorList>
            <person name="Bechsgaard J."/>
        </authorList>
    </citation>
    <scope>NUCLEOTIDE SEQUENCE [LARGE SCALE GENOMIC DNA]</scope>
</reference>
<dbReference type="EMBL" id="KK119500">
    <property type="protein sequence ID" value="KFM75867.1"/>
    <property type="molecule type" value="Genomic_DNA"/>
</dbReference>
<dbReference type="PANTHER" id="PTHR24095:SF244">
    <property type="entry name" value="ACETYL-COENZYME A SYNTHETASE"/>
    <property type="match status" value="1"/>
</dbReference>
<dbReference type="AlphaFoldDB" id="A0A087UES8"/>
<gene>
    <name evidence="2" type="ORF">X975_12162</name>
</gene>
<dbReference type="OMA" id="RRITECA"/>
<dbReference type="STRING" id="407821.A0A087UES8"/>
<name>A0A087UES8_STEMI</name>
<dbReference type="InterPro" id="IPR025110">
    <property type="entry name" value="AMP-bd_C"/>
</dbReference>
<dbReference type="InterPro" id="IPR042099">
    <property type="entry name" value="ANL_N_sf"/>
</dbReference>
<dbReference type="Pfam" id="PF13193">
    <property type="entry name" value="AMP-binding_C"/>
    <property type="match status" value="1"/>
</dbReference>
<accession>A0A087UES8</accession>
<dbReference type="SUPFAM" id="SSF56801">
    <property type="entry name" value="Acetyl-CoA synthetase-like"/>
    <property type="match status" value="1"/>
</dbReference>
<evidence type="ECO:0000259" key="1">
    <source>
        <dbReference type="Pfam" id="PF13193"/>
    </source>
</evidence>
<evidence type="ECO:0000313" key="3">
    <source>
        <dbReference type="Proteomes" id="UP000054359"/>
    </source>
</evidence>
<dbReference type="Gene3D" id="3.30.300.30">
    <property type="match status" value="1"/>
</dbReference>
<dbReference type="Proteomes" id="UP000054359">
    <property type="component" value="Unassembled WGS sequence"/>
</dbReference>
<organism evidence="2 3">
    <name type="scientific">Stegodyphus mimosarum</name>
    <name type="common">African social velvet spider</name>
    <dbReference type="NCBI Taxonomy" id="407821"/>
    <lineage>
        <taxon>Eukaryota</taxon>
        <taxon>Metazoa</taxon>
        <taxon>Ecdysozoa</taxon>
        <taxon>Arthropoda</taxon>
        <taxon>Chelicerata</taxon>
        <taxon>Arachnida</taxon>
        <taxon>Araneae</taxon>
        <taxon>Araneomorphae</taxon>
        <taxon>Entelegynae</taxon>
        <taxon>Eresoidea</taxon>
        <taxon>Eresidae</taxon>
        <taxon>Stegodyphus</taxon>
    </lineage>
</organism>
<feature type="non-terminal residue" evidence="2">
    <location>
        <position position="178"/>
    </location>
</feature>